<feature type="non-terminal residue" evidence="1">
    <location>
        <position position="1"/>
    </location>
</feature>
<proteinExistence type="predicted"/>
<comment type="caution">
    <text evidence="1">The sequence shown here is derived from an EMBL/GenBank/DDBJ whole genome shotgun (WGS) entry which is preliminary data.</text>
</comment>
<dbReference type="Proteomes" id="UP001430290">
    <property type="component" value="Unassembled WGS sequence"/>
</dbReference>
<dbReference type="RefSeq" id="WP_223629875.1">
    <property type="nucleotide sequence ID" value="NZ_JAIQDJ010000028.1"/>
</dbReference>
<evidence type="ECO:0000313" key="2">
    <source>
        <dbReference type="Proteomes" id="UP001430290"/>
    </source>
</evidence>
<dbReference type="EMBL" id="JAIQDJ010000028">
    <property type="protein sequence ID" value="MBZ4187209.1"/>
    <property type="molecule type" value="Genomic_DNA"/>
</dbReference>
<gene>
    <name evidence="1" type="ORF">K7B09_12845</name>
</gene>
<sequence>LQPNSSFKPTPLHGIVLSFGVRLLSLRLHLVAARLNSGVRPVKSKKPHTSCKAIEACNSS</sequence>
<organism evidence="1 2">
    <name type="scientific">Thermomonas beijingensis</name>
    <dbReference type="NCBI Taxonomy" id="2872701"/>
    <lineage>
        <taxon>Bacteria</taxon>
        <taxon>Pseudomonadati</taxon>
        <taxon>Pseudomonadota</taxon>
        <taxon>Gammaproteobacteria</taxon>
        <taxon>Lysobacterales</taxon>
        <taxon>Lysobacteraceae</taxon>
        <taxon>Thermomonas</taxon>
    </lineage>
</organism>
<name>A0ABS7TH56_9GAMM</name>
<evidence type="ECO:0000313" key="1">
    <source>
        <dbReference type="EMBL" id="MBZ4187209.1"/>
    </source>
</evidence>
<accession>A0ABS7TH56</accession>
<protein>
    <submittedName>
        <fullName evidence="1">Uncharacterized protein</fullName>
    </submittedName>
</protein>
<keyword evidence="2" id="KW-1185">Reference proteome</keyword>
<reference evidence="1" key="1">
    <citation type="submission" date="2021-09" db="EMBL/GenBank/DDBJ databases">
        <authorList>
            <person name="Wu T."/>
            <person name="Guo S.Z."/>
        </authorList>
    </citation>
    <scope>NUCLEOTIDE SEQUENCE</scope>
    <source>
        <strain evidence="1">RSS-23</strain>
    </source>
</reference>